<feature type="compositionally biased region" description="Polar residues" evidence="1">
    <location>
        <begin position="54"/>
        <end position="63"/>
    </location>
</feature>
<comment type="caution">
    <text evidence="2">The sequence shown here is derived from an EMBL/GenBank/DDBJ whole genome shotgun (WGS) entry which is preliminary data.</text>
</comment>
<evidence type="ECO:0000313" key="3">
    <source>
        <dbReference type="Proteomes" id="UP000286415"/>
    </source>
</evidence>
<dbReference type="OrthoDB" id="336240at2759"/>
<gene>
    <name evidence="2" type="ORF">CSKR_106438</name>
</gene>
<keyword evidence="3" id="KW-1185">Reference proteome</keyword>
<organism evidence="2 3">
    <name type="scientific">Clonorchis sinensis</name>
    <name type="common">Chinese liver fluke</name>
    <dbReference type="NCBI Taxonomy" id="79923"/>
    <lineage>
        <taxon>Eukaryota</taxon>
        <taxon>Metazoa</taxon>
        <taxon>Spiralia</taxon>
        <taxon>Lophotrochozoa</taxon>
        <taxon>Platyhelminthes</taxon>
        <taxon>Trematoda</taxon>
        <taxon>Digenea</taxon>
        <taxon>Opisthorchiida</taxon>
        <taxon>Opisthorchiata</taxon>
        <taxon>Opisthorchiidae</taxon>
        <taxon>Clonorchis</taxon>
    </lineage>
</organism>
<sequence>MDQPGMRDCEYHADTPQYSSMGRRGTQTATPLGPQCETDQWLERKFTDRKVRGSNPTSASQLPLSRLGQPGSIPAPMLPLGYIAVRHQKGATAERFSSLSLDCSCLNMDSLVVSQPSCFLRREFADRKVRGSNPTSVSRLLLSRLGKVGSISALVLSLDSTAARFVRSAAAPLRRPNAMPPEGSTRAGILPGCPSLDRGSREAVVGFEPRTFCSVNSQFISYKMEPLSTTTSTDSMYQLRLVTVAPESNTGTATCSFQQRQSSVFDALADLEAAHKRVTEATKEERRELSRTTWRHVVTAPEDLVAEKERGGEIAQRLERERTYRKVRGSNPASASRLPLSRLGQPGSIPALVLPSGGMAARHRKGATAERFLLKGNKMQSGRSAVEPF</sequence>
<feature type="non-terminal residue" evidence="2">
    <location>
        <position position="389"/>
    </location>
</feature>
<dbReference type="EMBL" id="NIRI02000005">
    <property type="protein sequence ID" value="KAG5455256.1"/>
    <property type="molecule type" value="Genomic_DNA"/>
</dbReference>
<dbReference type="InParanoid" id="A0A3R7D755"/>
<feature type="compositionally biased region" description="Basic and acidic residues" evidence="1">
    <location>
        <begin position="1"/>
        <end position="13"/>
    </location>
</feature>
<reference evidence="2 3" key="2">
    <citation type="journal article" date="2021" name="Genomics">
        <title>High-quality reference genome for Clonorchis sinensis.</title>
        <authorList>
            <person name="Young N.D."/>
            <person name="Stroehlein A.J."/>
            <person name="Kinkar L."/>
            <person name="Wang T."/>
            <person name="Sohn W.M."/>
            <person name="Chang B.C.H."/>
            <person name="Kaur P."/>
            <person name="Weisz D."/>
            <person name="Dudchenko O."/>
            <person name="Aiden E.L."/>
            <person name="Korhonen P.K."/>
            <person name="Gasser R.B."/>
        </authorList>
    </citation>
    <scope>NUCLEOTIDE SEQUENCE [LARGE SCALE GENOMIC DNA]</scope>
    <source>
        <strain evidence="2">Cs-k2</strain>
    </source>
</reference>
<feature type="compositionally biased region" description="Polar residues" evidence="1">
    <location>
        <begin position="16"/>
        <end position="30"/>
    </location>
</feature>
<feature type="region of interest" description="Disordered" evidence="1">
    <location>
        <begin position="1"/>
        <end position="35"/>
    </location>
</feature>
<protein>
    <submittedName>
        <fullName evidence="2">Uncharacterized protein</fullName>
    </submittedName>
</protein>
<dbReference type="AlphaFoldDB" id="A0A3R7D755"/>
<proteinExistence type="predicted"/>
<evidence type="ECO:0000256" key="1">
    <source>
        <dbReference type="SAM" id="MobiDB-lite"/>
    </source>
</evidence>
<accession>A0A3R7D755</accession>
<name>A0A3R7D755_CLOSI</name>
<evidence type="ECO:0000313" key="2">
    <source>
        <dbReference type="EMBL" id="KAG5455256.1"/>
    </source>
</evidence>
<feature type="region of interest" description="Disordered" evidence="1">
    <location>
        <begin position="47"/>
        <end position="70"/>
    </location>
</feature>
<reference evidence="2 3" key="1">
    <citation type="journal article" date="2018" name="Biotechnol. Adv.">
        <title>Improved genomic resources and new bioinformatic workflow for the carcinogenic parasite Clonorchis sinensis: Biotechnological implications.</title>
        <authorList>
            <person name="Wang D."/>
            <person name="Korhonen P.K."/>
            <person name="Gasser R.B."/>
            <person name="Young N.D."/>
        </authorList>
    </citation>
    <scope>NUCLEOTIDE SEQUENCE [LARGE SCALE GENOMIC DNA]</scope>
    <source>
        <strain evidence="2">Cs-k2</strain>
    </source>
</reference>
<dbReference type="Proteomes" id="UP000286415">
    <property type="component" value="Unassembled WGS sequence"/>
</dbReference>